<sequence length="143" mass="15044">MPHLTSRSCTGAAVATSGLHTLTTHASPHLKELHWCSCRHLRPPHPDDACLTSPQGAALVQLSPPQASTPGRLMPHLTSRSCTGAAVATSGLHTLTTHASPHLKELHRSSCRHLRPPQRDDACLASPQGAALVHLSPPQAATP</sequence>
<evidence type="ECO:0000313" key="2">
    <source>
        <dbReference type="Proteomes" id="UP001066276"/>
    </source>
</evidence>
<dbReference type="AlphaFoldDB" id="A0AAV7P356"/>
<reference evidence="1" key="1">
    <citation type="journal article" date="2022" name="bioRxiv">
        <title>Sequencing and chromosome-scale assembly of the giantPleurodeles waltlgenome.</title>
        <authorList>
            <person name="Brown T."/>
            <person name="Elewa A."/>
            <person name="Iarovenko S."/>
            <person name="Subramanian E."/>
            <person name="Araus A.J."/>
            <person name="Petzold A."/>
            <person name="Susuki M."/>
            <person name="Suzuki K.-i.T."/>
            <person name="Hayashi T."/>
            <person name="Toyoda A."/>
            <person name="Oliveira C."/>
            <person name="Osipova E."/>
            <person name="Leigh N.D."/>
            <person name="Simon A."/>
            <person name="Yun M.H."/>
        </authorList>
    </citation>
    <scope>NUCLEOTIDE SEQUENCE</scope>
    <source>
        <strain evidence="1">20211129_DDA</strain>
        <tissue evidence="1">Liver</tissue>
    </source>
</reference>
<evidence type="ECO:0000313" key="1">
    <source>
        <dbReference type="EMBL" id="KAJ1121584.1"/>
    </source>
</evidence>
<accession>A0AAV7P356</accession>
<organism evidence="1 2">
    <name type="scientific">Pleurodeles waltl</name>
    <name type="common">Iberian ribbed newt</name>
    <dbReference type="NCBI Taxonomy" id="8319"/>
    <lineage>
        <taxon>Eukaryota</taxon>
        <taxon>Metazoa</taxon>
        <taxon>Chordata</taxon>
        <taxon>Craniata</taxon>
        <taxon>Vertebrata</taxon>
        <taxon>Euteleostomi</taxon>
        <taxon>Amphibia</taxon>
        <taxon>Batrachia</taxon>
        <taxon>Caudata</taxon>
        <taxon>Salamandroidea</taxon>
        <taxon>Salamandridae</taxon>
        <taxon>Pleurodelinae</taxon>
        <taxon>Pleurodeles</taxon>
    </lineage>
</organism>
<comment type="caution">
    <text evidence="1">The sequence shown here is derived from an EMBL/GenBank/DDBJ whole genome shotgun (WGS) entry which is preliminary data.</text>
</comment>
<keyword evidence="2" id="KW-1185">Reference proteome</keyword>
<dbReference type="Proteomes" id="UP001066276">
    <property type="component" value="Chromosome 7"/>
</dbReference>
<name>A0AAV7P356_PLEWA</name>
<dbReference type="EMBL" id="JANPWB010000011">
    <property type="protein sequence ID" value="KAJ1121584.1"/>
    <property type="molecule type" value="Genomic_DNA"/>
</dbReference>
<gene>
    <name evidence="1" type="ORF">NDU88_000105</name>
</gene>
<protein>
    <submittedName>
        <fullName evidence="1">Uncharacterized protein</fullName>
    </submittedName>
</protein>
<proteinExistence type="predicted"/>